<dbReference type="InterPro" id="IPR050570">
    <property type="entry name" value="Cell_wall_metabolism_enzyme"/>
</dbReference>
<dbReference type="GO" id="GO:0004222">
    <property type="term" value="F:metalloendopeptidase activity"/>
    <property type="evidence" value="ECO:0007669"/>
    <property type="project" value="TreeGrafter"/>
</dbReference>
<dbReference type="Gene3D" id="2.70.70.10">
    <property type="entry name" value="Glucose Permease (Domain IIA)"/>
    <property type="match status" value="1"/>
</dbReference>
<dbReference type="InterPro" id="IPR016047">
    <property type="entry name" value="M23ase_b-sheet_dom"/>
</dbReference>
<feature type="domain" description="Golvesin/Xly CBD-like" evidence="3">
    <location>
        <begin position="261"/>
        <end position="367"/>
    </location>
</feature>
<evidence type="ECO:0000259" key="2">
    <source>
        <dbReference type="Pfam" id="PF01551"/>
    </source>
</evidence>
<sequence length="384" mass="42355">MKNLSNLSCKIIYCLLISTPISSQEPFLEIRPYAPPSFQQYPITEQVDHHYPYAEDGSLLRFDGLQFTDNIIYPNCVFGLSCYDGHGGIDYHMPYNNPIIAPANGYVLWASFSEPADPCPGGITPNGDQGTIIISHGDGYYTVYLHMNPPLGVSVGENVETGDTLGYNGNTGCAVNAHLHFEVRKGSWTFDINEPHVVDPFGWWDTIPDPIEEIRGNRSEWLWVSNSLVDDGDNGFQRFAGPDWNYLSSGYNNDCWITPVKYSIEESRHYAIWVPYLQDSGEYNIEIFTPEGVNASTGAIYEISVKNEDGTSTKTNVIVNQNSSPGGFTAIATLELPAGSKSSVILRDVVQQSSSGNNVVFDAIRFTSNTSASVLDKRSSNILA</sequence>
<evidence type="ECO:0000313" key="4">
    <source>
        <dbReference type="EMBL" id="SVA63882.1"/>
    </source>
</evidence>
<dbReference type="CDD" id="cd12797">
    <property type="entry name" value="M23_peptidase"/>
    <property type="match status" value="1"/>
</dbReference>
<keyword evidence="1" id="KW-0732">Signal</keyword>
<dbReference type="InterPro" id="IPR011055">
    <property type="entry name" value="Dup_hybrid_motif"/>
</dbReference>
<dbReference type="SUPFAM" id="SSF51261">
    <property type="entry name" value="Duplicated hybrid motif"/>
    <property type="match status" value="1"/>
</dbReference>
<dbReference type="AlphaFoldDB" id="A0A381XH62"/>
<proteinExistence type="predicted"/>
<dbReference type="PANTHER" id="PTHR21666:SF289">
    <property type="entry name" value="L-ALA--D-GLU ENDOPEPTIDASE"/>
    <property type="match status" value="1"/>
</dbReference>
<dbReference type="EMBL" id="UINC01015110">
    <property type="protein sequence ID" value="SVA63882.1"/>
    <property type="molecule type" value="Genomic_DNA"/>
</dbReference>
<accession>A0A381XH62</accession>
<dbReference type="Pfam" id="PF25275">
    <property type="entry name" value="Golvesin_C"/>
    <property type="match status" value="1"/>
</dbReference>
<dbReference type="Pfam" id="PF01551">
    <property type="entry name" value="Peptidase_M23"/>
    <property type="match status" value="1"/>
</dbReference>
<dbReference type="InterPro" id="IPR033803">
    <property type="entry name" value="CBD-like_Golvesin-Xly"/>
</dbReference>
<feature type="domain" description="M23ase beta-sheet core" evidence="2">
    <location>
        <begin position="85"/>
        <end position="189"/>
    </location>
</feature>
<evidence type="ECO:0000259" key="3">
    <source>
        <dbReference type="Pfam" id="PF25275"/>
    </source>
</evidence>
<reference evidence="4" key="1">
    <citation type="submission" date="2018-05" db="EMBL/GenBank/DDBJ databases">
        <authorList>
            <person name="Lanie J.A."/>
            <person name="Ng W.-L."/>
            <person name="Kazmierczak K.M."/>
            <person name="Andrzejewski T.M."/>
            <person name="Davidsen T.M."/>
            <person name="Wayne K.J."/>
            <person name="Tettelin H."/>
            <person name="Glass J.I."/>
            <person name="Rusch D."/>
            <person name="Podicherti R."/>
            <person name="Tsui H.-C.T."/>
            <person name="Winkler M.E."/>
        </authorList>
    </citation>
    <scope>NUCLEOTIDE SEQUENCE</scope>
</reference>
<feature type="non-terminal residue" evidence="4">
    <location>
        <position position="384"/>
    </location>
</feature>
<gene>
    <name evidence="4" type="ORF">METZ01_LOCUS116736</name>
</gene>
<protein>
    <submittedName>
        <fullName evidence="4">Uncharacterized protein</fullName>
    </submittedName>
</protein>
<dbReference type="PANTHER" id="PTHR21666">
    <property type="entry name" value="PEPTIDASE-RELATED"/>
    <property type="match status" value="1"/>
</dbReference>
<evidence type="ECO:0000256" key="1">
    <source>
        <dbReference type="ARBA" id="ARBA00022729"/>
    </source>
</evidence>
<name>A0A381XH62_9ZZZZ</name>
<organism evidence="4">
    <name type="scientific">marine metagenome</name>
    <dbReference type="NCBI Taxonomy" id="408172"/>
    <lineage>
        <taxon>unclassified sequences</taxon>
        <taxon>metagenomes</taxon>
        <taxon>ecological metagenomes</taxon>
    </lineage>
</organism>